<name>K2GT11_9BACT</name>
<gene>
    <name evidence="1" type="ORF">ACD_4C00262G0001</name>
</gene>
<evidence type="ECO:0000313" key="1">
    <source>
        <dbReference type="EMBL" id="EKE26495.1"/>
    </source>
</evidence>
<dbReference type="EMBL" id="AMFJ01000778">
    <property type="protein sequence ID" value="EKE26495.1"/>
    <property type="molecule type" value="Genomic_DNA"/>
</dbReference>
<organism evidence="1">
    <name type="scientific">uncultured bacterium</name>
    <name type="common">gcode 4</name>
    <dbReference type="NCBI Taxonomy" id="1234023"/>
    <lineage>
        <taxon>Bacteria</taxon>
        <taxon>environmental samples</taxon>
    </lineage>
</organism>
<accession>K2GT11</accession>
<dbReference type="AlphaFoldDB" id="K2GT11"/>
<protein>
    <submittedName>
        <fullName evidence="1">Uncharacterized protein</fullName>
    </submittedName>
</protein>
<reference evidence="1" key="1">
    <citation type="journal article" date="2012" name="Science">
        <title>Fermentation, hydrogen, and sulfur metabolism in multiple uncultivated bacterial phyla.</title>
        <authorList>
            <person name="Wrighton K.C."/>
            <person name="Thomas B.C."/>
            <person name="Sharon I."/>
            <person name="Miller C.S."/>
            <person name="Castelle C.J."/>
            <person name="VerBerkmoes N.C."/>
            <person name="Wilkins M.J."/>
            <person name="Hettich R.L."/>
            <person name="Lipton M.S."/>
            <person name="Williams K.H."/>
            <person name="Long P.E."/>
            <person name="Banfield J.F."/>
        </authorList>
    </citation>
    <scope>NUCLEOTIDE SEQUENCE [LARGE SCALE GENOMIC DNA]</scope>
</reference>
<comment type="caution">
    <text evidence="1">The sequence shown here is derived from an EMBL/GenBank/DDBJ whole genome shotgun (WGS) entry which is preliminary data.</text>
</comment>
<proteinExistence type="predicted"/>
<sequence>MDQLCQFWAQRSHCSQLAESRIQSQHHLTLNLWHSTTNWLSFVDIRLLSLSKYVAILTSSSKFGWLVGDRGCLQSFLIFALLNTLQSLSIKGVLLVHNQKSKDDVSQFQFLYSSAVVRCLMSWPGVTRKFGLRIDLLNTSSPLSHQLWEVFVKLYNKKFQVLDSFQFHKKMLFGELFMNLSARVK</sequence>